<reference evidence="22 23" key="1">
    <citation type="submission" date="2016-02" db="EMBL/GenBank/DDBJ databases">
        <title>Genome analysis of coral dinoflagellate symbionts highlights evolutionary adaptations to a symbiotic lifestyle.</title>
        <authorList>
            <person name="Aranda M."/>
            <person name="Li Y."/>
            <person name="Liew Y.J."/>
            <person name="Baumgarten S."/>
            <person name="Simakov O."/>
            <person name="Wilson M."/>
            <person name="Piel J."/>
            <person name="Ashoor H."/>
            <person name="Bougouffa S."/>
            <person name="Bajic V.B."/>
            <person name="Ryu T."/>
            <person name="Ravasi T."/>
            <person name="Bayer T."/>
            <person name="Micklem G."/>
            <person name="Kim H."/>
            <person name="Bhak J."/>
            <person name="Lajeunesse T.C."/>
            <person name="Voolstra C.R."/>
        </authorList>
    </citation>
    <scope>NUCLEOTIDE SEQUENCE [LARGE SCALE GENOMIC DNA]</scope>
    <source>
        <strain evidence="22 23">CCMP2467</strain>
    </source>
</reference>
<keyword evidence="11" id="KW-0030">Aminoacyl-tRNA synthetase</keyword>
<dbReference type="GO" id="GO:0005858">
    <property type="term" value="C:axonemal dynein complex"/>
    <property type="evidence" value="ECO:0007669"/>
    <property type="project" value="InterPro"/>
</dbReference>
<dbReference type="GO" id="GO:0060285">
    <property type="term" value="P:cilium-dependent cell motility"/>
    <property type="evidence" value="ECO:0007669"/>
    <property type="project" value="TreeGrafter"/>
</dbReference>
<evidence type="ECO:0000256" key="6">
    <source>
        <dbReference type="ARBA" id="ARBA00022840"/>
    </source>
</evidence>
<keyword evidence="19" id="KW-0812">Transmembrane</keyword>
<dbReference type="InterPro" id="IPR029440">
    <property type="entry name" value="DRC1_C"/>
</dbReference>
<keyword evidence="13" id="KW-0966">Cell projection</keyword>
<dbReference type="Pfam" id="PF19269">
    <property type="entry name" value="Anticodon_2"/>
    <property type="match status" value="1"/>
</dbReference>
<evidence type="ECO:0000256" key="19">
    <source>
        <dbReference type="SAM" id="Phobius"/>
    </source>
</evidence>
<keyword evidence="3" id="KW-0436">Ligase</keyword>
<evidence type="ECO:0000313" key="22">
    <source>
        <dbReference type="EMBL" id="OLP91865.1"/>
    </source>
</evidence>
<evidence type="ECO:0000256" key="20">
    <source>
        <dbReference type="SAM" id="SignalP"/>
    </source>
</evidence>
<evidence type="ECO:0000256" key="2">
    <source>
        <dbReference type="ARBA" id="ARBA00022490"/>
    </source>
</evidence>
<evidence type="ECO:0000256" key="3">
    <source>
        <dbReference type="ARBA" id="ARBA00022598"/>
    </source>
</evidence>
<dbReference type="CDD" id="cd21159">
    <property type="entry name" value="XendoU"/>
    <property type="match status" value="1"/>
</dbReference>
<dbReference type="PANTHER" id="PTHR21625">
    <property type="entry name" value="NYD-SP28 PROTEIN"/>
    <property type="match status" value="1"/>
</dbReference>
<dbReference type="InterPro" id="IPR039505">
    <property type="entry name" value="DRC1/2_N"/>
</dbReference>
<feature type="transmembrane region" description="Helical" evidence="19">
    <location>
        <begin position="277"/>
        <end position="294"/>
    </location>
</feature>
<dbReference type="PANTHER" id="PTHR21625:SF0">
    <property type="entry name" value="DYNEIN REGULATORY COMPLEX SUBUNIT 2"/>
    <property type="match status" value="1"/>
</dbReference>
<dbReference type="GO" id="GO:0005524">
    <property type="term" value="F:ATP binding"/>
    <property type="evidence" value="ECO:0007669"/>
    <property type="project" value="UniProtKB-KW"/>
</dbReference>
<dbReference type="InterPro" id="IPR008925">
    <property type="entry name" value="aa_tRNA-synth_I_cd-bd_sf"/>
</dbReference>
<comment type="function">
    <text evidence="17">Component of the nexin-dynein regulatory complex (N-DRC), a key regulator of ciliary/flagellar motility which maintains the alignment and integrity of the distal axoneme and regulates microtubule sliding in motile axonemes. Plays a critical role in the assembly of N-DRC and also stabilizes the assembly of multiple inner dynein arms and radial spokes. Coassembles with DRC1 to form a central scaffold needed for assembly of the N-DRC and its attachment to the outer doublet microtubules.</text>
</comment>
<dbReference type="EMBL" id="LSRX01000646">
    <property type="protein sequence ID" value="OLP91865.1"/>
    <property type="molecule type" value="Genomic_DNA"/>
</dbReference>
<evidence type="ECO:0000256" key="10">
    <source>
        <dbReference type="ARBA" id="ARBA00023069"/>
    </source>
</evidence>
<keyword evidence="23" id="KW-1185">Reference proteome</keyword>
<evidence type="ECO:0000256" key="13">
    <source>
        <dbReference type="ARBA" id="ARBA00023273"/>
    </source>
</evidence>
<evidence type="ECO:0000256" key="12">
    <source>
        <dbReference type="ARBA" id="ARBA00023212"/>
    </source>
</evidence>
<keyword evidence="19" id="KW-1133">Transmembrane helix</keyword>
<sequence>MALCWLWTLCLVQSVVPALAMDIVGEVNRFLALLLLGIAFYLAFLYRDRVVTLMTGDDRVHCDLNSSIWQVLTCCRFCEGEWTRALTSSCCWPFRSSKGKNLLHLLGQRLGLTQIPIEVTNIIVGDLPAVRSGDFYLTVETSSNPPQITAVVDNCDPKVVNFPDSLIIKVRRSTLDSNVRFVVKKMHTVGSVEICECYISPKMLLYWMEHEQCVSQFDLTVRDAKTGDSVDYDDANKFKKSYELLHVTGFRSQEPDETMVGSIDTAYRRKAMCLGQLFMLLLLGSGTFMVSRLYCMACFQKYSEITVLNNFGVLFPVFDHDKTFYRERCNLNSNLFVGMFEDDVLFGQALSNEKVDPNCTVTREQVMHTCDDLPIGARHPNLRIGLGFFDVYIPCLQQTCPIDEVLRHWGSWHVMFVVIISVLGEGRPRAGQRPAAGMPPKQGNATRAKEMEEYDKEQFMLMQQRHKLQKDTQLEVRNTKYNMSRIQESWLKIMRSAKTKQLKKQVEIISQNHERDVDRKDAILQMLDRDLDEAEEQHQVAVRSHLLNVDRLLEIQQSRLLALDEEFQRDVATLREEFRIERENIQERHALEKRELALIVEQVEREEKNREMADITDHQSQFELIRNKNIEEDHQMRSGLEEQIEETRARCKERLQAYEKSTESSTTEYKAALHVPNLVLSSCTAAHGMLVADRVMQPHVGSDLSGLRSLRRGGPGRPFCGAHTGNRAVVRPSRSSRSAVAPFAFGLSLGLSSFALARLSRRLRRRLQRRKGRFDPAASDGSLGHALVQAAARGPEGLDVKARAAYDLIRAAAEAGVKEFSSSGDFAAVGRAAAKAREELVVRAADEIRSGSADVDVVAEFLVDSALTRAARCAHGGGGIYSELWLLDEGRATVENIRTAKMADALQQEDGSAVARLLACKDILVDERPRQEGHEAPLFAQVQPYVFTRSTFLALLDVFEVFHQRRGQIGEYTVDERGKIEKLLDVVDRTPVMRRARAEAAKLEDLTDESWRRHMWNIWFQRHPTSPKCGFEHVFVGEATEDLQGRGVVGGLHNWVKFYLEEQRGAARYLGARYKGRTTVSEGALNPYFVSGRFTWDLEGKHLIKDVGGFFVGVSPEWQLAIATTAFFETLTPERAVRRQWSRDFMSRDVGYMRAARLGDHVYRICIRRNEHGNLTTFFAAQLGTWDARARAELDEPLTPEVLKERLQPLLVLHGFADEEDLLRLATRVASAGACNLRDALRHLHAELTFSFSDAAQAETQIAGDLPRVVAEVIAAFDQGRLRSDAWEELTADLSRATGLKGKKLLQPLRFTLTGRLKGHSLPELIQLLELMERLGAPWSSDVLPLDRRVAELRTWREVASAACTTKLEVEYLRRDASLSDQVERRLRQVERMQAAIQHWKQKIAQNRQECEERNQQLRTEKDHIAKHFQELKAKMNHFRTEGKKRLADLTMNARNCIKSLKDQLGLAERILKTAELCRKFETEREKVLPFYLSRDILQEFEEGELEFGDEDLKEEIRKELTDVGIDEWTYLDNFFKRYNKVKLDFHAVEQEGKRLTKENVQLRSILKQFLDGVSVNEDVLSAPNPLLVVNGKVNLNHVPVKRAADKTVYVEAAHHAGNTVVRR</sequence>
<feature type="signal peptide" evidence="20">
    <location>
        <begin position="1"/>
        <end position="20"/>
    </location>
</feature>
<dbReference type="InterPro" id="IPR039750">
    <property type="entry name" value="DRC1/DRC2"/>
</dbReference>
<dbReference type="SUPFAM" id="SSF142877">
    <property type="entry name" value="EndoU-like"/>
    <property type="match status" value="1"/>
</dbReference>
<keyword evidence="4" id="KW-0547">Nucleotide-binding</keyword>
<keyword evidence="12" id="KW-0206">Cytoskeleton</keyword>
<comment type="similarity">
    <text evidence="15">Belongs to the DRC2 family.</text>
</comment>
<feature type="transmembrane region" description="Helical" evidence="19">
    <location>
        <begin position="30"/>
        <end position="46"/>
    </location>
</feature>
<dbReference type="InterPro" id="IPR020751">
    <property type="entry name" value="aa-tRNA-synth_I_codon-bd_sub2"/>
</dbReference>
<keyword evidence="5" id="KW-0378">Hydrolase</keyword>
<evidence type="ECO:0000256" key="8">
    <source>
        <dbReference type="ARBA" id="ARBA00022917"/>
    </source>
</evidence>
<dbReference type="Pfam" id="PF14772">
    <property type="entry name" value="NYD-SP28"/>
    <property type="match status" value="1"/>
</dbReference>
<keyword evidence="9 18" id="KW-0175">Coiled coil</keyword>
<dbReference type="SUPFAM" id="SSF48163">
    <property type="entry name" value="An anticodon-binding domain of class I aminoacyl-tRNA synthetases"/>
    <property type="match status" value="1"/>
</dbReference>
<evidence type="ECO:0000256" key="17">
    <source>
        <dbReference type="ARBA" id="ARBA00045865"/>
    </source>
</evidence>
<dbReference type="GO" id="GO:0004812">
    <property type="term" value="F:aminoacyl-tRNA ligase activity"/>
    <property type="evidence" value="ECO:0007669"/>
    <property type="project" value="UniProtKB-KW"/>
</dbReference>
<dbReference type="GO" id="GO:0004521">
    <property type="term" value="F:RNA endonuclease activity"/>
    <property type="evidence" value="ECO:0007669"/>
    <property type="project" value="InterPro"/>
</dbReference>
<dbReference type="GO" id="GO:0000049">
    <property type="term" value="F:tRNA binding"/>
    <property type="evidence" value="ECO:0007669"/>
    <property type="project" value="InterPro"/>
</dbReference>
<evidence type="ECO:0000256" key="16">
    <source>
        <dbReference type="ARBA" id="ARBA00040899"/>
    </source>
</evidence>
<keyword evidence="19" id="KW-0472">Membrane</keyword>
<feature type="coiled-coil region" evidence="18">
    <location>
        <begin position="1390"/>
        <end position="1435"/>
    </location>
</feature>
<dbReference type="OrthoDB" id="7760980at2759"/>
<dbReference type="PROSITE" id="PS51959">
    <property type="entry name" value="ENDOU"/>
    <property type="match status" value="1"/>
</dbReference>
<comment type="subcellular location">
    <subcellularLocation>
        <location evidence="1">Cytoplasm</location>
        <location evidence="1">Cytoskeleton</location>
        <location evidence="1">Flagellum axoneme</location>
    </subcellularLocation>
    <subcellularLocation>
        <location evidence="14">Cytoplasm</location>
        <location evidence="14">Cytoskeleton</location>
        <location evidence="14">Flagellum basal body</location>
    </subcellularLocation>
</comment>
<evidence type="ECO:0000256" key="9">
    <source>
        <dbReference type="ARBA" id="ARBA00023054"/>
    </source>
</evidence>
<feature type="coiled-coil region" evidence="18">
    <location>
        <begin position="517"/>
        <end position="544"/>
    </location>
</feature>
<feature type="coiled-coil region" evidence="18">
    <location>
        <begin position="630"/>
        <end position="661"/>
    </location>
</feature>
<keyword evidence="20" id="KW-0732">Signal</keyword>
<dbReference type="Proteomes" id="UP000186817">
    <property type="component" value="Unassembled WGS sequence"/>
</dbReference>
<dbReference type="GO" id="GO:0006412">
    <property type="term" value="P:translation"/>
    <property type="evidence" value="ECO:0007669"/>
    <property type="project" value="UniProtKB-KW"/>
</dbReference>
<dbReference type="GO" id="GO:0016787">
    <property type="term" value="F:hydrolase activity"/>
    <property type="evidence" value="ECO:0007669"/>
    <property type="project" value="UniProtKB-KW"/>
</dbReference>
<dbReference type="InterPro" id="IPR018998">
    <property type="entry name" value="EndoU_C"/>
</dbReference>
<protein>
    <recommendedName>
        <fullName evidence="16">Dynein regulatory complex subunit 2</fullName>
    </recommendedName>
</protein>
<dbReference type="InterPro" id="IPR045462">
    <property type="entry name" value="aa-tRNA-synth_I_cd-bd"/>
</dbReference>
<feature type="chain" id="PRO_5012773792" description="Dynein regulatory complex subunit 2" evidence="20">
    <location>
        <begin position="21"/>
        <end position="1624"/>
    </location>
</feature>
<keyword evidence="2" id="KW-0963">Cytoplasm</keyword>
<keyword evidence="10" id="KW-0969">Cilium</keyword>
<dbReference type="Pfam" id="PF14775">
    <property type="entry name" value="NYD-SP28_assoc"/>
    <property type="match status" value="1"/>
</dbReference>
<keyword evidence="7" id="KW-0282">Flagellum</keyword>
<evidence type="ECO:0000313" key="23">
    <source>
        <dbReference type="Proteomes" id="UP000186817"/>
    </source>
</evidence>
<evidence type="ECO:0000259" key="21">
    <source>
        <dbReference type="PROSITE" id="PS51959"/>
    </source>
</evidence>
<evidence type="ECO:0000256" key="4">
    <source>
        <dbReference type="ARBA" id="ARBA00022741"/>
    </source>
</evidence>
<gene>
    <name evidence="22" type="primary">Ccdc65</name>
    <name evidence="22" type="ORF">AK812_SmicGene26383</name>
</gene>
<evidence type="ECO:0000256" key="1">
    <source>
        <dbReference type="ARBA" id="ARBA00004611"/>
    </source>
</evidence>
<dbReference type="Gene3D" id="1.10.10.350">
    <property type="match status" value="1"/>
</dbReference>
<keyword evidence="8" id="KW-0648">Protein biosynthesis</keyword>
<evidence type="ECO:0000256" key="11">
    <source>
        <dbReference type="ARBA" id="ARBA00023146"/>
    </source>
</evidence>
<comment type="caution">
    <text evidence="22">The sequence shown here is derived from an EMBL/GenBank/DDBJ whole genome shotgun (WGS) entry which is preliminary data.</text>
</comment>
<organism evidence="22 23">
    <name type="scientific">Symbiodinium microadriaticum</name>
    <name type="common">Dinoflagellate</name>
    <name type="synonym">Zooxanthella microadriatica</name>
    <dbReference type="NCBI Taxonomy" id="2951"/>
    <lineage>
        <taxon>Eukaryota</taxon>
        <taxon>Sar</taxon>
        <taxon>Alveolata</taxon>
        <taxon>Dinophyceae</taxon>
        <taxon>Suessiales</taxon>
        <taxon>Symbiodiniaceae</taxon>
        <taxon>Symbiodinium</taxon>
    </lineage>
</organism>
<dbReference type="InterPro" id="IPR037227">
    <property type="entry name" value="EndoU-like"/>
</dbReference>
<evidence type="ECO:0000256" key="18">
    <source>
        <dbReference type="SAM" id="Coils"/>
    </source>
</evidence>
<dbReference type="GO" id="GO:0003352">
    <property type="term" value="P:regulation of cilium movement"/>
    <property type="evidence" value="ECO:0007669"/>
    <property type="project" value="TreeGrafter"/>
</dbReference>
<name>A0A1Q9D9Q9_SYMMI</name>
<keyword evidence="6" id="KW-0067">ATP-binding</keyword>
<evidence type="ECO:0000256" key="5">
    <source>
        <dbReference type="ARBA" id="ARBA00022801"/>
    </source>
</evidence>
<dbReference type="GO" id="GO:0070286">
    <property type="term" value="P:axonemal dynein complex assembly"/>
    <property type="evidence" value="ECO:0007669"/>
    <property type="project" value="InterPro"/>
</dbReference>
<feature type="domain" description="EndoU" evidence="21">
    <location>
        <begin position="873"/>
        <end position="1184"/>
    </location>
</feature>
<evidence type="ECO:0000256" key="14">
    <source>
        <dbReference type="ARBA" id="ARBA00037841"/>
    </source>
</evidence>
<accession>A0A1Q9D9Q9</accession>
<dbReference type="Pfam" id="PF09412">
    <property type="entry name" value="XendoU"/>
    <property type="match status" value="1"/>
</dbReference>
<evidence type="ECO:0000256" key="15">
    <source>
        <dbReference type="ARBA" id="ARBA00038424"/>
    </source>
</evidence>
<proteinExistence type="inferred from homology"/>
<evidence type="ECO:0000256" key="7">
    <source>
        <dbReference type="ARBA" id="ARBA00022846"/>
    </source>
</evidence>